<proteinExistence type="predicted"/>
<gene>
    <name evidence="1" type="ORF">EZS28_042989</name>
</gene>
<name>A0A5J4TVQ2_9EUKA</name>
<evidence type="ECO:0000313" key="1">
    <source>
        <dbReference type="EMBL" id="KAA6361485.1"/>
    </source>
</evidence>
<sequence length="165" mass="18777">FGPGDYATRRPNRGRAKKTAVDNSLLTPYQRYQRLVKRKIAEDNHWIASDKQPSVYNAFKKLISQNMESIRAGSSKSIGPTLQIVSRLWNGILAQAARQLDPQGTRIQEYRTENPASSAQLTDIDIAKRIFNSKKRGKKLDTVAFQIIQSQVNYIRQILIDNGFQ</sequence>
<feature type="non-terminal residue" evidence="1">
    <location>
        <position position="1"/>
    </location>
</feature>
<accession>A0A5J4TVQ2</accession>
<dbReference type="Proteomes" id="UP000324800">
    <property type="component" value="Unassembled WGS sequence"/>
</dbReference>
<dbReference type="AlphaFoldDB" id="A0A5J4TVQ2"/>
<comment type="caution">
    <text evidence="1">The sequence shown here is derived from an EMBL/GenBank/DDBJ whole genome shotgun (WGS) entry which is preliminary data.</text>
</comment>
<reference evidence="1 2" key="1">
    <citation type="submission" date="2019-03" db="EMBL/GenBank/DDBJ databases">
        <title>Single cell metagenomics reveals metabolic interactions within the superorganism composed of flagellate Streblomastix strix and complex community of Bacteroidetes bacteria on its surface.</title>
        <authorList>
            <person name="Treitli S.C."/>
            <person name="Kolisko M."/>
            <person name="Husnik F."/>
            <person name="Keeling P."/>
            <person name="Hampl V."/>
        </authorList>
    </citation>
    <scope>NUCLEOTIDE SEQUENCE [LARGE SCALE GENOMIC DNA]</scope>
    <source>
        <strain evidence="1">ST1C</strain>
    </source>
</reference>
<protein>
    <submittedName>
        <fullName evidence="1">Uncharacterized protein</fullName>
    </submittedName>
</protein>
<organism evidence="1 2">
    <name type="scientific">Streblomastix strix</name>
    <dbReference type="NCBI Taxonomy" id="222440"/>
    <lineage>
        <taxon>Eukaryota</taxon>
        <taxon>Metamonada</taxon>
        <taxon>Preaxostyla</taxon>
        <taxon>Oxymonadida</taxon>
        <taxon>Streblomastigidae</taxon>
        <taxon>Streblomastix</taxon>
    </lineage>
</organism>
<dbReference type="EMBL" id="SNRW01025487">
    <property type="protein sequence ID" value="KAA6361485.1"/>
    <property type="molecule type" value="Genomic_DNA"/>
</dbReference>
<evidence type="ECO:0000313" key="2">
    <source>
        <dbReference type="Proteomes" id="UP000324800"/>
    </source>
</evidence>